<evidence type="ECO:0000313" key="1">
    <source>
        <dbReference type="EMBL" id="KAF4669674.1"/>
    </source>
</evidence>
<dbReference type="Proteomes" id="UP000572268">
    <property type="component" value="Unassembled WGS sequence"/>
</dbReference>
<reference evidence="1 2" key="1">
    <citation type="submission" date="2020-04" db="EMBL/GenBank/DDBJ databases">
        <title>Perkinsus olseni comparative genomics.</title>
        <authorList>
            <person name="Bogema D.R."/>
        </authorList>
    </citation>
    <scope>NUCLEOTIDE SEQUENCE [LARGE SCALE GENOMIC DNA]</scope>
    <source>
        <strain evidence="1">ATCC PRA-31</strain>
    </source>
</reference>
<organism evidence="1 2">
    <name type="scientific">Perkinsus olseni</name>
    <name type="common">Perkinsus atlanticus</name>
    <dbReference type="NCBI Taxonomy" id="32597"/>
    <lineage>
        <taxon>Eukaryota</taxon>
        <taxon>Sar</taxon>
        <taxon>Alveolata</taxon>
        <taxon>Perkinsozoa</taxon>
        <taxon>Perkinsea</taxon>
        <taxon>Perkinsida</taxon>
        <taxon>Perkinsidae</taxon>
        <taxon>Perkinsus</taxon>
    </lineage>
</organism>
<gene>
    <name evidence="1" type="ORF">FOL46_001253</name>
</gene>
<proteinExistence type="predicted"/>
<sequence length="89" mass="9565">MDSLTFDQFKQRDFAELSKAGFAGNLRQTLGQLTGNREIAAPKADLTDTIADAIAESPSDGLLELGDEIKKAEDFGKSTEAAQDKKKSS</sequence>
<accession>A0A7J6MDZ3</accession>
<evidence type="ECO:0000313" key="2">
    <source>
        <dbReference type="Proteomes" id="UP000572268"/>
    </source>
</evidence>
<name>A0A7J6MDZ3_PEROL</name>
<comment type="caution">
    <text evidence="1">The sequence shown here is derived from an EMBL/GenBank/DDBJ whole genome shotgun (WGS) entry which is preliminary data.</text>
</comment>
<dbReference type="AlphaFoldDB" id="A0A7J6MDZ3"/>
<protein>
    <submittedName>
        <fullName evidence="1">Uncharacterized protein</fullName>
    </submittedName>
</protein>
<dbReference type="EMBL" id="JABANN010000135">
    <property type="protein sequence ID" value="KAF4669674.1"/>
    <property type="molecule type" value="Genomic_DNA"/>
</dbReference>